<dbReference type="EMBL" id="CP146022">
    <property type="protein sequence ID" value="WWQ63947.1"/>
    <property type="molecule type" value="Genomic_DNA"/>
</dbReference>
<proteinExistence type="predicted"/>
<accession>A0ACD5A9Q7</accession>
<sequence>MSKVVNRLGRPAAMAAAAVVLSLTASGCVTVHGELEVVPTTTKASAERALDTFLTAYNKADKTYERSADARYVTGALGAIDAAKLKAGRTVSPDGNPKHTPLTLTDTNITVPKKAGWPRWFVTDSANNRVANSRWVMVFTRDAESEPWAVSYLTLFADGKLPAFKKDADGWGEAVDADAKDLATPPEDVSEKYAAYLKDGGDGFAAGAYTTRWRETRKKNAARPGLATQYIDEPLTSGDYAPLALRTEDGGALVFFTTRRYEKQTASTGSDLPTISPSVKALMSGDAKQSATYGYVSSQAALDPAKGSAGDGVSVLARVEGITTAEGS</sequence>
<reference evidence="1" key="1">
    <citation type="journal article" date="2025" name="Int. J. Syst. Evol. Microbiol.">
        <title>Streptomyces citrinus sp. nov., with yellow diffusible pigment.</title>
        <authorList>
            <person name="He Y."/>
            <person name="Yang E."/>
            <person name="Xu J."/>
            <person name="Sun Y."/>
            <person name="Sun L."/>
        </authorList>
    </citation>
    <scope>NUCLEOTIDE SEQUENCE</scope>
    <source>
        <strain evidence="1">Q6</strain>
    </source>
</reference>
<dbReference type="Proteomes" id="UP001432251">
    <property type="component" value="Chromosome"/>
</dbReference>
<evidence type="ECO:0000313" key="2">
    <source>
        <dbReference type="Proteomes" id="UP001432251"/>
    </source>
</evidence>
<gene>
    <name evidence="1" type="ORF">V2W30_11725</name>
</gene>
<name>A0ACD5A9Q7_9ACTN</name>
<keyword evidence="2" id="KW-1185">Reference proteome</keyword>
<protein>
    <submittedName>
        <fullName evidence="1">Uncharacterized protein</fullName>
    </submittedName>
</protein>
<evidence type="ECO:0000313" key="1">
    <source>
        <dbReference type="EMBL" id="WWQ63947.1"/>
    </source>
</evidence>
<organism evidence="1 2">
    <name type="scientific">Streptomyces citrinus</name>
    <dbReference type="NCBI Taxonomy" id="3118173"/>
    <lineage>
        <taxon>Bacteria</taxon>
        <taxon>Bacillati</taxon>
        <taxon>Actinomycetota</taxon>
        <taxon>Actinomycetes</taxon>
        <taxon>Kitasatosporales</taxon>
        <taxon>Streptomycetaceae</taxon>
        <taxon>Streptomyces</taxon>
    </lineage>
</organism>